<organism evidence="1 2">
    <name type="scientific">Gnathostoma spinigerum</name>
    <dbReference type="NCBI Taxonomy" id="75299"/>
    <lineage>
        <taxon>Eukaryota</taxon>
        <taxon>Metazoa</taxon>
        <taxon>Ecdysozoa</taxon>
        <taxon>Nematoda</taxon>
        <taxon>Chromadorea</taxon>
        <taxon>Rhabditida</taxon>
        <taxon>Spirurina</taxon>
        <taxon>Gnathostomatomorpha</taxon>
        <taxon>Gnathostomatoidea</taxon>
        <taxon>Gnathostomatidae</taxon>
        <taxon>Gnathostoma</taxon>
    </lineage>
</organism>
<name>A0ABD6EF63_9BILA</name>
<dbReference type="AlphaFoldDB" id="A0ABD6EF63"/>
<protein>
    <submittedName>
        <fullName evidence="1">Uncharacterized protein</fullName>
    </submittedName>
</protein>
<sequence length="102" mass="11584">MRSRYHPPSALFILVNRSHDQWNVFPDSTTFSSGFGSDVNLSPIIRSLNSKEIKKSNDICMFNDEMTRKKTHTTAPQLPIGAVKLFQTKITISRLPYLLTVS</sequence>
<proteinExistence type="predicted"/>
<keyword evidence="2" id="KW-1185">Reference proteome</keyword>
<comment type="caution">
    <text evidence="1">The sequence shown here is derived from an EMBL/GenBank/DDBJ whole genome shotgun (WGS) entry which is preliminary data.</text>
</comment>
<evidence type="ECO:0000313" key="1">
    <source>
        <dbReference type="EMBL" id="MFH4977907.1"/>
    </source>
</evidence>
<accession>A0ABD6EF63</accession>
<gene>
    <name evidence="1" type="ORF">AB6A40_004616</name>
</gene>
<reference evidence="1 2" key="1">
    <citation type="submission" date="2024-08" db="EMBL/GenBank/DDBJ databases">
        <title>Gnathostoma spinigerum genome.</title>
        <authorList>
            <person name="Gonzalez-Bertolin B."/>
            <person name="Monzon S."/>
            <person name="Zaballos A."/>
            <person name="Jimenez P."/>
            <person name="Dekumyoy P."/>
            <person name="Varona S."/>
            <person name="Cuesta I."/>
            <person name="Sumanam S."/>
            <person name="Adisakwattana P."/>
            <person name="Gasser R.B."/>
            <person name="Hernandez-Gonzalez A."/>
            <person name="Young N.D."/>
            <person name="Perteguer M.J."/>
        </authorList>
    </citation>
    <scope>NUCLEOTIDE SEQUENCE [LARGE SCALE GENOMIC DNA]</scope>
    <source>
        <strain evidence="1">AL3</strain>
        <tissue evidence="1">Liver</tissue>
    </source>
</reference>
<dbReference type="EMBL" id="JBGFUD010002707">
    <property type="protein sequence ID" value="MFH4977907.1"/>
    <property type="molecule type" value="Genomic_DNA"/>
</dbReference>
<dbReference type="Proteomes" id="UP001608902">
    <property type="component" value="Unassembled WGS sequence"/>
</dbReference>
<evidence type="ECO:0000313" key="2">
    <source>
        <dbReference type="Proteomes" id="UP001608902"/>
    </source>
</evidence>